<feature type="signal peptide" evidence="4">
    <location>
        <begin position="1"/>
        <end position="29"/>
    </location>
</feature>
<dbReference type="AlphaFoldDB" id="A0AAW3ZII3"/>
<reference evidence="6 7" key="1">
    <citation type="submission" date="2020-09" db="EMBL/GenBank/DDBJ databases">
        <title>Pseudoxanthomonas sp. CAU 1598 isolated from sand of Yaerae Beach.</title>
        <authorList>
            <person name="Kim W."/>
        </authorList>
    </citation>
    <scope>NUCLEOTIDE SEQUENCE [LARGE SCALE GENOMIC DNA]</scope>
    <source>
        <strain evidence="6 7">CAU 1598</strain>
    </source>
</reference>
<dbReference type="SUPFAM" id="SSF141072">
    <property type="entry name" value="CalX-like"/>
    <property type="match status" value="3"/>
</dbReference>
<dbReference type="InterPro" id="IPR001322">
    <property type="entry name" value="Lamin_tail_dom"/>
</dbReference>
<dbReference type="Pfam" id="PF03160">
    <property type="entry name" value="Calx-beta"/>
    <property type="match status" value="3"/>
</dbReference>
<accession>A0AAW3ZII3</accession>
<dbReference type="SUPFAM" id="SSF56219">
    <property type="entry name" value="DNase I-like"/>
    <property type="match status" value="1"/>
</dbReference>
<evidence type="ECO:0000256" key="1">
    <source>
        <dbReference type="ARBA" id="ARBA00022729"/>
    </source>
</evidence>
<feature type="domain" description="LTD" evidence="5">
    <location>
        <begin position="21"/>
        <end position="137"/>
    </location>
</feature>
<dbReference type="RefSeq" id="WP_192029208.1">
    <property type="nucleotide sequence ID" value="NZ_JACYTR010000012.1"/>
</dbReference>
<dbReference type="InterPro" id="IPR036691">
    <property type="entry name" value="Endo/exonu/phosph_ase_sf"/>
</dbReference>
<protein>
    <submittedName>
        <fullName evidence="6">Lamin tail domain-containing protein</fullName>
    </submittedName>
</protein>
<gene>
    <name evidence="6" type="ORF">IFO71_08625</name>
</gene>
<dbReference type="PANTHER" id="PTHR42834:SF1">
    <property type="entry name" value="ENDONUCLEASE_EXONUCLEASE_PHOSPHATASE FAMILY PROTEIN (AFU_ORTHOLOGUE AFUA_3G09210)"/>
    <property type="match status" value="1"/>
</dbReference>
<dbReference type="InterPro" id="IPR003644">
    <property type="entry name" value="Calx_beta"/>
</dbReference>
<dbReference type="SMART" id="SM00237">
    <property type="entry name" value="Calx_beta"/>
    <property type="match status" value="3"/>
</dbReference>
<evidence type="ECO:0000256" key="4">
    <source>
        <dbReference type="SAM" id="SignalP"/>
    </source>
</evidence>
<keyword evidence="1 4" id="KW-0732">Signal</keyword>
<keyword evidence="3" id="KW-0106">Calcium</keyword>
<feature type="chain" id="PRO_5043341125" evidence="4">
    <location>
        <begin position="30"/>
        <end position="1165"/>
    </location>
</feature>
<comment type="caution">
    <text evidence="6">The sequence shown here is derived from an EMBL/GenBank/DDBJ whole genome shotgun (WGS) entry which is preliminary data.</text>
</comment>
<evidence type="ECO:0000313" key="7">
    <source>
        <dbReference type="Proteomes" id="UP000613768"/>
    </source>
</evidence>
<dbReference type="Gene3D" id="2.60.40.2030">
    <property type="match status" value="3"/>
</dbReference>
<dbReference type="Pfam" id="PF00932">
    <property type="entry name" value="LTD"/>
    <property type="match status" value="1"/>
</dbReference>
<keyword evidence="7" id="KW-1185">Reference proteome</keyword>
<name>A0AAW3ZII3_9GAMM</name>
<evidence type="ECO:0000256" key="2">
    <source>
        <dbReference type="ARBA" id="ARBA00022737"/>
    </source>
</evidence>
<evidence type="ECO:0000256" key="3">
    <source>
        <dbReference type="ARBA" id="ARBA00022837"/>
    </source>
</evidence>
<evidence type="ECO:0000259" key="5">
    <source>
        <dbReference type="PROSITE" id="PS51841"/>
    </source>
</evidence>
<dbReference type="PROSITE" id="PS51841">
    <property type="entry name" value="LTD"/>
    <property type="match status" value="1"/>
</dbReference>
<proteinExistence type="predicted"/>
<dbReference type="InterPro" id="IPR038081">
    <property type="entry name" value="CalX-like_sf"/>
</dbReference>
<dbReference type="Proteomes" id="UP000613768">
    <property type="component" value="Unassembled WGS sequence"/>
</dbReference>
<evidence type="ECO:0000313" key="6">
    <source>
        <dbReference type="EMBL" id="MBD8525808.1"/>
    </source>
</evidence>
<dbReference type="EMBL" id="JACYTR010000012">
    <property type="protein sequence ID" value="MBD8525808.1"/>
    <property type="molecule type" value="Genomic_DNA"/>
</dbReference>
<dbReference type="GO" id="GO:0016020">
    <property type="term" value="C:membrane"/>
    <property type="evidence" value="ECO:0007669"/>
    <property type="project" value="InterPro"/>
</dbReference>
<sequence>MSNPQLKRACLLGALLGAGLASQDVAAQAADLFFSEYVEGSSNNKAIEIYNGTGAAVDLSVYTVELYANGAASPGNTQALSGTLADGDVFVITNSGAALTEITSNSDLTSSVTFFNGDDALVLKKSGVVIDRLGQVGFDPGSEWGTGNASTLDNTIRRKSDICEGDTAHLSAFDPSVQWDGYPNNTVEGIGAHTANCTTTPELSIADVSQLEGDSDSSTFTFTISLSAPAAAGGVTFDIATADDSATAGEDYVASSANGLSIAEGESSTTFAVTVNGDTAVEGNERFFVNVSNVVGANVADDQADGTIQNDDASSLPGLSISDASIAEGNGGTTTLSFTVSLNAPAGVGGVSFDVDSSDALVDDSATAGIDYVALSQDGLSIAEGETQTTVDVSINGDVSFEADEQFVLTVSNVSGADLIGAQATGTILNDDVSLSLADANLTEGDQGSSPLNFVATLSGPLGSDLTITANTSNGSATAGDASPADYQAISNGEFVIAAGQTSVQIPVTVFGDISDENDETFNLSIAASGVDLLDGEAIGTITDNDSAAVEIHAIQGNGLRSPFAPASGNTSGQAVTTSGNIVTAVLSNGFTMQTPDGRIDGDLQTSQGLFVFTGLAPGVSVGQTVTVKGAVAEYYNFTQLTSATVVIDNAGASALPTAIVWDQNTPSPDPTNLSCGATLGNFECFEGMRVSVPVGVVATGNQTFGTDPYAEAYVSAVGTRSRREAGVRFGLSGTNGQAVWDGNPEIFELDADRIISANANLELRGGASFEATGVVGYDFGNHELWPTEMTVLDDVQRGVPANLRASAFTIGSFNVLRLCSTANCASTSGDPTEQEIAAKQARLSAYVRDVLRSPAVLGVQEVETLELLQQLATQIASDGGPTYTAYLAEGNDVGGIDNGFLVNEALISNVSLRQLGLTDQITDANGCSGGAAPCTLHDRPPYMLRGVFSAAGVSQPFAVVNNHTRSRGSVDSGSESGRVRLKRYYQALAIAQIAQRFQSGEELEPTAPTGDTATADIPLFLVGDYNAFEVTDGWVDVVGLIAGSYDNAENEISLSGGQVVNPPLLQTSSLVDIEARYSYTYAENYGNIQAQEPRRAGQAQILDHGFANAVAAPLVRGMAYGRLNADAPARLISAGSGAEGSSDHDGFVIYVDVSPMIFNSSFED</sequence>
<dbReference type="GO" id="GO:0007154">
    <property type="term" value="P:cell communication"/>
    <property type="evidence" value="ECO:0007669"/>
    <property type="project" value="InterPro"/>
</dbReference>
<dbReference type="PANTHER" id="PTHR42834">
    <property type="entry name" value="ENDONUCLEASE/EXONUCLEASE/PHOSPHATASE FAMILY PROTEIN (AFU_ORTHOLOGUE AFUA_3G09210)"/>
    <property type="match status" value="1"/>
</dbReference>
<dbReference type="CDD" id="cd04486">
    <property type="entry name" value="YhcR_OBF_like"/>
    <property type="match status" value="1"/>
</dbReference>
<organism evidence="6 7">
    <name type="scientific">Pseudomarimonas arenosa</name>
    <dbReference type="NCBI Taxonomy" id="2774145"/>
    <lineage>
        <taxon>Bacteria</taxon>
        <taxon>Pseudomonadati</taxon>
        <taxon>Pseudomonadota</taxon>
        <taxon>Gammaproteobacteria</taxon>
        <taxon>Lysobacterales</taxon>
        <taxon>Lysobacteraceae</taxon>
        <taxon>Pseudomarimonas</taxon>
    </lineage>
</organism>
<keyword evidence="2" id="KW-0677">Repeat</keyword>
<dbReference type="Gene3D" id="3.60.10.10">
    <property type="entry name" value="Endonuclease/exonuclease/phosphatase"/>
    <property type="match status" value="1"/>
</dbReference>